<dbReference type="CDD" id="cd01002">
    <property type="entry name" value="PBP2_Ehub_like"/>
    <property type="match status" value="1"/>
</dbReference>
<comment type="similarity">
    <text evidence="1">Belongs to the bacterial solute-binding protein 3 family.</text>
</comment>
<dbReference type="EMBL" id="CP006979">
    <property type="protein sequence ID" value="AHC86215.1"/>
    <property type="molecule type" value="Genomic_DNA"/>
</dbReference>
<reference evidence="5 6" key="1">
    <citation type="submission" date="2013-12" db="EMBL/GenBank/DDBJ databases">
        <title>Complete Genomes of Pseudomonas monteilii SB3078 and SB3101, two Benzene, Toluene and Ethylbenzene Degrading Bacteria used for Bioaugmentation.</title>
        <authorList>
            <person name="Dueholm M.S."/>
            <person name="Albertsen M."/>
            <person name="D'Imperio S."/>
            <person name="Tale V.P."/>
            <person name="Lewis D."/>
            <person name="Nilsen P.H."/>
            <person name="Nielsen J.L."/>
        </authorList>
    </citation>
    <scope>NUCLEOTIDE SEQUENCE [LARGE SCALE GENOMIC DNA]</scope>
    <source>
        <strain evidence="5 6">SB3101</strain>
    </source>
</reference>
<feature type="domain" description="Solute-binding protein family 3/N-terminal" evidence="4">
    <location>
        <begin position="40"/>
        <end position="256"/>
    </location>
</feature>
<feature type="signal peptide" evidence="3">
    <location>
        <begin position="1"/>
        <end position="29"/>
    </location>
</feature>
<dbReference type="RefSeq" id="WP_024086249.1">
    <property type="nucleotide sequence ID" value="NC_023076.1"/>
</dbReference>
<dbReference type="Pfam" id="PF00497">
    <property type="entry name" value="SBP_bac_3"/>
    <property type="match status" value="1"/>
</dbReference>
<evidence type="ECO:0000256" key="1">
    <source>
        <dbReference type="ARBA" id="ARBA00010333"/>
    </source>
</evidence>
<evidence type="ECO:0000313" key="5">
    <source>
        <dbReference type="EMBL" id="AHC86215.1"/>
    </source>
</evidence>
<gene>
    <name evidence="5" type="ORF">X970_01985</name>
</gene>
<dbReference type="SUPFAM" id="SSF53850">
    <property type="entry name" value="Periplasmic binding protein-like II"/>
    <property type="match status" value="1"/>
</dbReference>
<evidence type="ECO:0000313" key="6">
    <source>
        <dbReference type="Proteomes" id="UP000018660"/>
    </source>
</evidence>
<dbReference type="NCBIfam" id="TIGR02995">
    <property type="entry name" value="ectoine_ehuB"/>
    <property type="match status" value="1"/>
</dbReference>
<dbReference type="HOGENOM" id="CLU_019602_2_0_6"/>
<dbReference type="SMART" id="SM00062">
    <property type="entry name" value="PBPb"/>
    <property type="match status" value="1"/>
</dbReference>
<organism evidence="5 6">
    <name type="scientific">Pseudomonas monteilii SB3101</name>
    <dbReference type="NCBI Taxonomy" id="1435058"/>
    <lineage>
        <taxon>Bacteria</taxon>
        <taxon>Pseudomonadati</taxon>
        <taxon>Pseudomonadota</taxon>
        <taxon>Gammaproteobacteria</taxon>
        <taxon>Pseudomonadales</taxon>
        <taxon>Pseudomonadaceae</taxon>
        <taxon>Pseudomonas</taxon>
    </lineage>
</organism>
<dbReference type="PANTHER" id="PTHR35936">
    <property type="entry name" value="MEMBRANE-BOUND LYTIC MUREIN TRANSGLYCOSYLASE F"/>
    <property type="match status" value="1"/>
</dbReference>
<dbReference type="KEGG" id="pmot:X970_01985"/>
<dbReference type="InterPro" id="IPR001638">
    <property type="entry name" value="Solute-binding_3/MltF_N"/>
</dbReference>
<dbReference type="PATRIC" id="fig|1435058.3.peg.375"/>
<dbReference type="AlphaFoldDB" id="V9UX93"/>
<evidence type="ECO:0000259" key="4">
    <source>
        <dbReference type="SMART" id="SM00062"/>
    </source>
</evidence>
<name>V9UX93_9PSED</name>
<proteinExistence type="inferred from homology"/>
<dbReference type="Gene3D" id="3.40.190.10">
    <property type="entry name" value="Periplasmic binding protein-like II"/>
    <property type="match status" value="2"/>
</dbReference>
<dbReference type="PANTHER" id="PTHR35936:SF17">
    <property type="entry name" value="ARGININE-BINDING EXTRACELLULAR PROTEIN ARTP"/>
    <property type="match status" value="1"/>
</dbReference>
<dbReference type="InterPro" id="IPR014337">
    <property type="entry name" value="Ectoine_EhuB"/>
</dbReference>
<feature type="chain" id="PRO_5004782214" evidence="3">
    <location>
        <begin position="30"/>
        <end position="284"/>
    </location>
</feature>
<dbReference type="GO" id="GO:0033294">
    <property type="term" value="F:ectoine binding"/>
    <property type="evidence" value="ECO:0007669"/>
    <property type="project" value="InterPro"/>
</dbReference>
<accession>V9UX93</accession>
<keyword evidence="2 3" id="KW-0732">Signal</keyword>
<dbReference type="GO" id="GO:0051470">
    <property type="term" value="P:ectoine transmembrane transport"/>
    <property type="evidence" value="ECO:0007669"/>
    <property type="project" value="InterPro"/>
</dbReference>
<evidence type="ECO:0000256" key="2">
    <source>
        <dbReference type="ARBA" id="ARBA00022729"/>
    </source>
</evidence>
<evidence type="ECO:0000256" key="3">
    <source>
        <dbReference type="SAM" id="SignalP"/>
    </source>
</evidence>
<protein>
    <submittedName>
        <fullName evidence="5">Amino acid ABC transporter substrate-binding protein</fullName>
    </submittedName>
</protein>
<sequence length="284" mass="30528">MSQPFNVPRPFQRLLMACAAVGVLASAQAASLDEIKETSRIRIGYANETPFAFTETDGRVTGESPEIAKIIFEKMGIKQVDGVLTEWGSLIPGLRAGRFDVIAAGMYITPARCKQVIFTDPQYALPDTLLVAQGNPKNLHSYADIARNPDVKLAIMAGTVNLAYARDSGITDAQILQVPDTTAQLQAVRAGRADAAVGTQLTMKGLAKKGGDKVEAISDFTDDPAHTGYGALAFRPEDKALRDAVNAEMKKWLGSEEHLKTVAPFGFDRSNVTDKTAAELCAQQ</sequence>
<dbReference type="Proteomes" id="UP000018660">
    <property type="component" value="Chromosome"/>
</dbReference>